<evidence type="ECO:0000256" key="1">
    <source>
        <dbReference type="SAM" id="Phobius"/>
    </source>
</evidence>
<proteinExistence type="predicted"/>
<dbReference type="PANTHER" id="PTHR16255:SF1">
    <property type="entry name" value="REQUIRED FOR MEIOTIC NUCLEAR DIVISION PROTEIN 1 HOMOLOG"/>
    <property type="match status" value="1"/>
</dbReference>
<dbReference type="InterPro" id="IPR003734">
    <property type="entry name" value="DUF155"/>
</dbReference>
<dbReference type="Pfam" id="PF02582">
    <property type="entry name" value="DUF155"/>
    <property type="match status" value="1"/>
</dbReference>
<evidence type="ECO:0000259" key="2">
    <source>
        <dbReference type="Pfam" id="PF02582"/>
    </source>
</evidence>
<accession>A0ABV0J8X4</accession>
<feature type="domain" description="DUF155" evidence="2">
    <location>
        <begin position="58"/>
        <end position="225"/>
    </location>
</feature>
<dbReference type="InterPro" id="IPR051624">
    <property type="entry name" value="RMD1/Sad1-interacting"/>
</dbReference>
<feature type="transmembrane region" description="Helical" evidence="1">
    <location>
        <begin position="253"/>
        <end position="272"/>
    </location>
</feature>
<dbReference type="EMBL" id="JAMPKM010000008">
    <property type="protein sequence ID" value="MEP0818220.1"/>
    <property type="molecule type" value="Genomic_DNA"/>
</dbReference>
<sequence>MQKIFTAHESDTLFAGKTTIGVQTLFLGERIDIKVLEKGDRLAVLPLVVTAGEQGCAVIFRYGAVVLFNLTPEETDAFLANLKPSVIEPFDKPETEADQIQLSPADASRVKDGIILLSEFTVERLQIVADVLAKSVVLSHYEASISDFFDRIEPLAADLQYQGRGKRQDRELLRHIGGTLLIQHKMVGLVAFGEKPETLWERPELERLYLRMEDEYEISERNLALQRKLELISRTAETVLDLLQRNSSQRVEWYIVILIVVEILLTLYELFFRG</sequence>
<comment type="caution">
    <text evidence="3">The sequence shown here is derived from an EMBL/GenBank/DDBJ whole genome shotgun (WGS) entry which is preliminary data.</text>
</comment>
<evidence type="ECO:0000313" key="4">
    <source>
        <dbReference type="Proteomes" id="UP001464891"/>
    </source>
</evidence>
<keyword evidence="1" id="KW-1133">Transmembrane helix</keyword>
<dbReference type="Proteomes" id="UP001464891">
    <property type="component" value="Unassembled WGS sequence"/>
</dbReference>
<keyword evidence="1" id="KW-0812">Transmembrane</keyword>
<gene>
    <name evidence="3" type="ORF">NC998_14060</name>
</gene>
<organism evidence="3 4">
    <name type="scientific">Trichocoleus desertorum GB2-A4</name>
    <dbReference type="NCBI Taxonomy" id="2933944"/>
    <lineage>
        <taxon>Bacteria</taxon>
        <taxon>Bacillati</taxon>
        <taxon>Cyanobacteriota</taxon>
        <taxon>Cyanophyceae</taxon>
        <taxon>Leptolyngbyales</taxon>
        <taxon>Trichocoleusaceae</taxon>
        <taxon>Trichocoleus</taxon>
    </lineage>
</organism>
<reference evidence="3 4" key="1">
    <citation type="submission" date="2022-04" db="EMBL/GenBank/DDBJ databases">
        <title>Positive selection, recombination, and allopatry shape intraspecific diversity of widespread and dominant cyanobacteria.</title>
        <authorList>
            <person name="Wei J."/>
            <person name="Shu W."/>
            <person name="Hu C."/>
        </authorList>
    </citation>
    <scope>NUCLEOTIDE SEQUENCE [LARGE SCALE GENOMIC DNA]</scope>
    <source>
        <strain evidence="3 4">GB2-A4</strain>
    </source>
</reference>
<protein>
    <submittedName>
        <fullName evidence="3">RMD1 family protein</fullName>
    </submittedName>
</protein>
<keyword evidence="4" id="KW-1185">Reference proteome</keyword>
<keyword evidence="1" id="KW-0472">Membrane</keyword>
<dbReference type="RefSeq" id="WP_190441578.1">
    <property type="nucleotide sequence ID" value="NZ_JAMPKM010000008.1"/>
</dbReference>
<evidence type="ECO:0000313" key="3">
    <source>
        <dbReference type="EMBL" id="MEP0818220.1"/>
    </source>
</evidence>
<name>A0ABV0J8X4_9CYAN</name>
<dbReference type="PANTHER" id="PTHR16255">
    <property type="entry name" value="REQUIRED FOR MEIOTIC NUCLEAR DIVISION PROTEIN 1 HOMOLOG"/>
    <property type="match status" value="1"/>
</dbReference>